<dbReference type="GO" id="GO:0003824">
    <property type="term" value="F:catalytic activity"/>
    <property type="evidence" value="ECO:0007669"/>
    <property type="project" value="InterPro"/>
</dbReference>
<dbReference type="InterPro" id="IPR043502">
    <property type="entry name" value="DNA/RNA_pol_sf"/>
</dbReference>
<dbReference type="PANTHER" id="PTHR36688">
    <property type="entry name" value="ENDO/EXONUCLEASE/PHOSPHATASE DOMAIN-CONTAINING PROTEIN"/>
    <property type="match status" value="1"/>
</dbReference>
<dbReference type="SUPFAM" id="SSF56672">
    <property type="entry name" value="DNA/RNA polymerases"/>
    <property type="match status" value="1"/>
</dbReference>
<dbReference type="Proteomes" id="UP001153954">
    <property type="component" value="Unassembled WGS sequence"/>
</dbReference>
<dbReference type="Pfam" id="PF14529">
    <property type="entry name" value="Exo_endo_phos_2"/>
    <property type="match status" value="1"/>
</dbReference>
<sequence>MPGYDFIFKNAENEHGGDVAFLIKSSIKYVQLSTPNFQDVQTIAISVDTKVGPLTILCVYCPPKNKINISKLKNIITSLPKPYIISGDFNAHHVAFGCTLTNTRGKNLYDLIDELNLCILNTGSATTVRRPNDNISAIDVTLVSPELAPICDWYVGEDPLGSYHYPTFTNIIVSPNTYEINKNVNRYMYHKANWEKYYFLSESHFNNFKITNEDPLGSYNRFCSILNNLKEECVPKLKYGTKKRDNKAPSPWWNDICAKAVKDCKSALCMYRRNLNMENYLNYKKMEAKKKRIIKEEKRKSWKNLCNSFNRYTPISYIWNFIKRFNRIKIGSNNRNDSFIPDFFDKYSKSEVENDSCLENLFAKANEDENNEFLLKQFSWDEFNSALLSRKDSTPGLDDFPYLMIKKLHNVAKSVLLNIYNLLWSFQIVPESWKTQCILPILKNNKPIQDHNSYRPISLTSCVGKIFEHMIKVRLDYFVEINSLLPDYQLGFRKGKSAVEGFVSFIADIKNSIFAHSNAICVFLDVEGAYDNVNLFQLIRVLSELKIPGKLLRWTFNFLYNRTVYVKFNNIIHGPKYAHKGLMQGAILSPILYNLYTSQIQNNVKENNVNIIQYADDLVMYSINQNINIAVCSINQGLNQLQTFYNNKLKLNINSSKSSVMLFGKSNCNIQVTYNNEIIPIVKEKKFLGVIIDNKLKFNSHIDCICKRAYKRINILRYLAGVFWGADAKILSILYKSIVRSHFDYSCIAYINARPSLLKKLDIIQNRALRIISGAMKSTPINSMEIETGIPPLILRRLMLAQKFCLKMLAINSSLPVRKLTLVEELSSCIESSNSINAQSINSAMLPQMSVILHLTINISKSIYSSSLWPIYGYKFESTLEKKLQLSSILIVNQNCLDY</sequence>
<gene>
    <name evidence="2" type="ORF">EEDITHA_LOCUS11687</name>
</gene>
<proteinExistence type="predicted"/>
<accession>A0AAU9U915</accession>
<evidence type="ECO:0000313" key="3">
    <source>
        <dbReference type="Proteomes" id="UP001153954"/>
    </source>
</evidence>
<dbReference type="GO" id="GO:0071897">
    <property type="term" value="P:DNA biosynthetic process"/>
    <property type="evidence" value="ECO:0007669"/>
    <property type="project" value="UniProtKB-ARBA"/>
</dbReference>
<dbReference type="CDD" id="cd01650">
    <property type="entry name" value="RT_nLTR_like"/>
    <property type="match status" value="1"/>
</dbReference>
<dbReference type="Pfam" id="PF00078">
    <property type="entry name" value="RVT_1"/>
    <property type="match status" value="1"/>
</dbReference>
<name>A0AAU9U915_EUPED</name>
<evidence type="ECO:0000313" key="2">
    <source>
        <dbReference type="EMBL" id="CAH2096334.1"/>
    </source>
</evidence>
<feature type="domain" description="Reverse transcriptase" evidence="1">
    <location>
        <begin position="422"/>
        <end position="692"/>
    </location>
</feature>
<dbReference type="Gene3D" id="3.60.10.10">
    <property type="entry name" value="Endonuclease/exonuclease/phosphatase"/>
    <property type="match status" value="1"/>
</dbReference>
<dbReference type="PROSITE" id="PS50878">
    <property type="entry name" value="RT_POL"/>
    <property type="match status" value="1"/>
</dbReference>
<dbReference type="InterPro" id="IPR000477">
    <property type="entry name" value="RT_dom"/>
</dbReference>
<protein>
    <recommendedName>
        <fullName evidence="1">Reverse transcriptase domain-containing protein</fullName>
    </recommendedName>
</protein>
<dbReference type="AlphaFoldDB" id="A0AAU9U915"/>
<dbReference type="InterPro" id="IPR036691">
    <property type="entry name" value="Endo/exonu/phosph_ase_sf"/>
</dbReference>
<dbReference type="SUPFAM" id="SSF56219">
    <property type="entry name" value="DNase I-like"/>
    <property type="match status" value="1"/>
</dbReference>
<dbReference type="EMBL" id="CAKOGL010000016">
    <property type="protein sequence ID" value="CAH2096334.1"/>
    <property type="molecule type" value="Genomic_DNA"/>
</dbReference>
<comment type="caution">
    <text evidence="2">The sequence shown here is derived from an EMBL/GenBank/DDBJ whole genome shotgun (WGS) entry which is preliminary data.</text>
</comment>
<dbReference type="InterPro" id="IPR052560">
    <property type="entry name" value="RdDP_mobile_element"/>
</dbReference>
<dbReference type="InterPro" id="IPR005135">
    <property type="entry name" value="Endo/exonuclease/phosphatase"/>
</dbReference>
<keyword evidence="3" id="KW-1185">Reference proteome</keyword>
<reference evidence="2" key="1">
    <citation type="submission" date="2022-03" db="EMBL/GenBank/DDBJ databases">
        <authorList>
            <person name="Tunstrom K."/>
        </authorList>
    </citation>
    <scope>NUCLEOTIDE SEQUENCE</scope>
</reference>
<organism evidence="2 3">
    <name type="scientific">Euphydryas editha</name>
    <name type="common">Edith's checkerspot</name>
    <dbReference type="NCBI Taxonomy" id="104508"/>
    <lineage>
        <taxon>Eukaryota</taxon>
        <taxon>Metazoa</taxon>
        <taxon>Ecdysozoa</taxon>
        <taxon>Arthropoda</taxon>
        <taxon>Hexapoda</taxon>
        <taxon>Insecta</taxon>
        <taxon>Pterygota</taxon>
        <taxon>Neoptera</taxon>
        <taxon>Endopterygota</taxon>
        <taxon>Lepidoptera</taxon>
        <taxon>Glossata</taxon>
        <taxon>Ditrysia</taxon>
        <taxon>Papilionoidea</taxon>
        <taxon>Nymphalidae</taxon>
        <taxon>Nymphalinae</taxon>
        <taxon>Euphydryas</taxon>
    </lineage>
</organism>
<evidence type="ECO:0000259" key="1">
    <source>
        <dbReference type="PROSITE" id="PS50878"/>
    </source>
</evidence>
<dbReference type="PANTHER" id="PTHR36688:SF2">
    <property type="entry name" value="ENDONUCLEASE_EXONUCLEASE_PHOSPHATASE DOMAIN-CONTAINING PROTEIN"/>
    <property type="match status" value="1"/>
</dbReference>